<dbReference type="EMBL" id="CP006842">
    <property type="protein sequence ID" value="AHW64895.1"/>
    <property type="molecule type" value="Genomic_DNA"/>
</dbReference>
<organism evidence="2 3">
    <name type="scientific">Corynebacterium glyciniphilum AJ 3170</name>
    <dbReference type="NCBI Taxonomy" id="1404245"/>
    <lineage>
        <taxon>Bacteria</taxon>
        <taxon>Bacillati</taxon>
        <taxon>Actinomycetota</taxon>
        <taxon>Actinomycetes</taxon>
        <taxon>Mycobacteriales</taxon>
        <taxon>Corynebacteriaceae</taxon>
        <taxon>Corynebacterium</taxon>
    </lineage>
</organism>
<dbReference type="HOGENOM" id="CLU_120441_0_0_11"/>
<evidence type="ECO:0000313" key="2">
    <source>
        <dbReference type="EMBL" id="AHW64895.1"/>
    </source>
</evidence>
<dbReference type="InterPro" id="IPR007165">
    <property type="entry name" value="Phage_holin_4_2"/>
</dbReference>
<keyword evidence="1" id="KW-0472">Membrane</keyword>
<feature type="transmembrane region" description="Helical" evidence="1">
    <location>
        <begin position="7"/>
        <end position="26"/>
    </location>
</feature>
<dbReference type="Pfam" id="PF04020">
    <property type="entry name" value="Phage_holin_4_2"/>
    <property type="match status" value="1"/>
</dbReference>
<feature type="transmembrane region" description="Helical" evidence="1">
    <location>
        <begin position="114"/>
        <end position="136"/>
    </location>
</feature>
<gene>
    <name evidence="2" type="ORF">CGLY_12275</name>
</gene>
<dbReference type="Proteomes" id="UP000023703">
    <property type="component" value="Chromosome"/>
</dbReference>
<proteinExistence type="predicted"/>
<dbReference type="AlphaFoldDB" id="X5EBX2"/>
<keyword evidence="1" id="KW-1133">Transmembrane helix</keyword>
<dbReference type="KEGG" id="cgy:CGLY_12275"/>
<dbReference type="OrthoDB" id="9810847at2"/>
<name>X5EBX2_9CORY</name>
<sequence>MGLIWNFLVRAVGTAVGLWVVTYFISGVTVTAPAEPLVGNGENDRLWVFLGCAAVILLLNMTVRPVLRLLGLPLTILTLGLFALVINAGVFLLAEIVAQAVGLGLDIATFGAAFWGAIIMALVSWILGPITGLLSARR</sequence>
<dbReference type="eggNOG" id="COG1950">
    <property type="taxonomic scope" value="Bacteria"/>
</dbReference>
<evidence type="ECO:0000256" key="1">
    <source>
        <dbReference type="SAM" id="Phobius"/>
    </source>
</evidence>
<reference evidence="2 3" key="1">
    <citation type="journal article" date="2015" name="Int. J. Syst. Evol. Microbiol.">
        <title>Revisiting Corynebacterium glyciniphilum (ex Kubota et al., 1972) sp. nov., nom. rev., isolated from putrefied banana.</title>
        <authorList>
            <person name="Al-Dilaimi A."/>
            <person name="Bednarz H."/>
            <person name="Lomker A."/>
            <person name="Niehaus K."/>
            <person name="Kalinowski J."/>
            <person name="Ruckert C."/>
        </authorList>
    </citation>
    <scope>NUCLEOTIDE SEQUENCE [LARGE SCALE GENOMIC DNA]</scope>
    <source>
        <strain evidence="2">AJ 3170</strain>
    </source>
</reference>
<dbReference type="STRING" id="1404245.CGLY_12275"/>
<dbReference type="PANTHER" id="PTHR37309">
    <property type="entry name" value="SLR0284 PROTEIN"/>
    <property type="match status" value="1"/>
</dbReference>
<keyword evidence="1" id="KW-0812">Transmembrane</keyword>
<feature type="transmembrane region" description="Helical" evidence="1">
    <location>
        <begin position="70"/>
        <end position="94"/>
    </location>
</feature>
<accession>X5EBX2</accession>
<dbReference type="RefSeq" id="WP_038549837.1">
    <property type="nucleotide sequence ID" value="NZ_CP006842.1"/>
</dbReference>
<dbReference type="PANTHER" id="PTHR37309:SF1">
    <property type="entry name" value="SLR0284 PROTEIN"/>
    <property type="match status" value="1"/>
</dbReference>
<keyword evidence="3" id="KW-1185">Reference proteome</keyword>
<protein>
    <submittedName>
        <fullName evidence="2">Putative membrane protein</fullName>
    </submittedName>
</protein>
<evidence type="ECO:0000313" key="3">
    <source>
        <dbReference type="Proteomes" id="UP000023703"/>
    </source>
</evidence>
<feature type="transmembrane region" description="Helical" evidence="1">
    <location>
        <begin position="46"/>
        <end position="63"/>
    </location>
</feature>